<gene>
    <name evidence="1" type="ORF">V1517DRAFT_323422</name>
</gene>
<keyword evidence="2" id="KW-1185">Reference proteome</keyword>
<evidence type="ECO:0000313" key="1">
    <source>
        <dbReference type="EMBL" id="KAK9322422.1"/>
    </source>
</evidence>
<name>A0ACC3TNI3_9ASCO</name>
<accession>A0ACC3TNI3</accession>
<sequence>MNKPASSLGKSSSSSTPLPPGWTQHIAPSGHYYYFNKATKESTYERPRLHVAQTSPAGDQLVSPPPQLAQPAISSHVDHNQRPTPEQANWQAAYTPGFQQQQQREGQRRQRKPRKREVPRLLRPLSLEPWLLVVTNLGRPFVHNARERVSFWLPPPEVQAAVDTIPKDELIMMVARCRGFSGGRDGARKLIRKARVESQKGTEQVPVENHKEESTGGQLSYEDEDLDDAALLAEAEKSSSVNTEIIRQRNRSPSGSEEQEWEEESDDDGESTAEEEEDDEVELDKAPVEFNEDDIEWQIQAMMEENPELLEGADGSDEEVPYEDRIKVFRELLVDANVNPYSPWDTEMPKVATDQRYIILETLSERKAAFENWSKERIIELKAQKANEPKFDPKEQFLELLRQYATPKLFYQEFKRKYRKEPIFKDSSLTDREKEKIYREYVRK</sequence>
<evidence type="ECO:0000313" key="2">
    <source>
        <dbReference type="Proteomes" id="UP001489719"/>
    </source>
</evidence>
<organism evidence="1 2">
    <name type="scientific">Lipomyces orientalis</name>
    <dbReference type="NCBI Taxonomy" id="1233043"/>
    <lineage>
        <taxon>Eukaryota</taxon>
        <taxon>Fungi</taxon>
        <taxon>Dikarya</taxon>
        <taxon>Ascomycota</taxon>
        <taxon>Saccharomycotina</taxon>
        <taxon>Lipomycetes</taxon>
        <taxon>Lipomycetales</taxon>
        <taxon>Lipomycetaceae</taxon>
        <taxon>Lipomyces</taxon>
    </lineage>
</organism>
<proteinExistence type="predicted"/>
<comment type="caution">
    <text evidence="1">The sequence shown here is derived from an EMBL/GenBank/DDBJ whole genome shotgun (WGS) entry which is preliminary data.</text>
</comment>
<protein>
    <submittedName>
        <fullName evidence="1">Uncharacterized protein</fullName>
    </submittedName>
</protein>
<dbReference type="EMBL" id="MU970077">
    <property type="protein sequence ID" value="KAK9322422.1"/>
    <property type="molecule type" value="Genomic_DNA"/>
</dbReference>
<reference evidence="2" key="1">
    <citation type="journal article" date="2024" name="Front. Bioeng. Biotechnol.">
        <title>Genome-scale model development and genomic sequencing of the oleaginous clade Lipomyces.</title>
        <authorList>
            <person name="Czajka J.J."/>
            <person name="Han Y."/>
            <person name="Kim J."/>
            <person name="Mondo S.J."/>
            <person name="Hofstad B.A."/>
            <person name="Robles A."/>
            <person name="Haridas S."/>
            <person name="Riley R."/>
            <person name="LaButti K."/>
            <person name="Pangilinan J."/>
            <person name="Andreopoulos W."/>
            <person name="Lipzen A."/>
            <person name="Yan J."/>
            <person name="Wang M."/>
            <person name="Ng V."/>
            <person name="Grigoriev I.V."/>
            <person name="Spatafora J.W."/>
            <person name="Magnuson J.K."/>
            <person name="Baker S.E."/>
            <person name="Pomraning K.R."/>
        </authorList>
    </citation>
    <scope>NUCLEOTIDE SEQUENCE [LARGE SCALE GENOMIC DNA]</scope>
    <source>
        <strain evidence="2">CBS 10300</strain>
    </source>
</reference>
<dbReference type="Proteomes" id="UP001489719">
    <property type="component" value="Unassembled WGS sequence"/>
</dbReference>